<dbReference type="InterPro" id="IPR019261">
    <property type="entry name" value="PARG_cat_microbial"/>
</dbReference>
<dbReference type="EMBL" id="CAJNOR010000152">
    <property type="protein sequence ID" value="CAF0819333.1"/>
    <property type="molecule type" value="Genomic_DNA"/>
</dbReference>
<comment type="caution">
    <text evidence="3">The sequence shown here is derived from an EMBL/GenBank/DDBJ whole genome shotgun (WGS) entry which is preliminary data.</text>
</comment>
<feature type="domain" description="Microbial-type PARG catalytic" evidence="2">
    <location>
        <begin position="230"/>
        <end position="278"/>
    </location>
</feature>
<dbReference type="PANTHER" id="PTHR35596:SF1">
    <property type="entry name" value="MICROBIAL-TYPE PARG CATALYTIC DOMAIN-CONTAINING PROTEIN"/>
    <property type="match status" value="1"/>
</dbReference>
<evidence type="ECO:0000259" key="2">
    <source>
        <dbReference type="Pfam" id="PF10021"/>
    </source>
</evidence>
<sequence>MGSNSTRMIEDPPHRTQNCDPSSVYIPLESLTEPTVRSVINVVVPHYSLNWDHSERTLLIFLLALNKKLTDIENSFESDEKKLDQRIIEHARQVRAWLVDRNNQPLDWKELQKNYDDTCDKKHDALANYHHADNANPYFELDMKTPHKVVKQSREYMKKFRAEGFKPEELKVYWNAEQLESLCPTEGEDEDKISYDPSDKDAYENLRQYPVASRRNRGEITYVTNGIEKAVFDIPEDAQIIVLNFANEQSPGGGYLRRAMAQEEVILYNSDGYRALLDLKYQRMCGGYAIPEFGLAYVRNMRFFDAHDEKKYRKTDMLVSACYCLHGSELYNNPENDDELEKNNVAKFRAFISAAVANTIGDGKNTYLLLGPIGTGAFGNDVDKIAKVFKKVLDMNMMGSNGPIRYAFEHIWFVSIDDWKNDAFEKYIPSIESSKGEVF</sequence>
<dbReference type="Pfam" id="PF10021">
    <property type="entry name" value="PARG_cat_microb"/>
    <property type="match status" value="1"/>
</dbReference>
<dbReference type="Gene3D" id="3.40.220.10">
    <property type="entry name" value="Leucine Aminopeptidase, subunit E, domain 1"/>
    <property type="match status" value="1"/>
</dbReference>
<feature type="region of interest" description="Disordered" evidence="1">
    <location>
        <begin position="1"/>
        <end position="20"/>
    </location>
</feature>
<name>A0A813U776_ADIRI</name>
<keyword evidence="4" id="KW-1185">Reference proteome</keyword>
<accession>A0A813U776</accession>
<evidence type="ECO:0000313" key="4">
    <source>
        <dbReference type="Proteomes" id="UP000663828"/>
    </source>
</evidence>
<dbReference type="Proteomes" id="UP000663828">
    <property type="component" value="Unassembled WGS sequence"/>
</dbReference>
<evidence type="ECO:0000256" key="1">
    <source>
        <dbReference type="SAM" id="MobiDB-lite"/>
    </source>
</evidence>
<dbReference type="AlphaFoldDB" id="A0A813U776"/>
<protein>
    <recommendedName>
        <fullName evidence="2">Microbial-type PARG catalytic domain-containing protein</fullName>
    </recommendedName>
</protein>
<evidence type="ECO:0000313" key="3">
    <source>
        <dbReference type="EMBL" id="CAF0819333.1"/>
    </source>
</evidence>
<organism evidence="3 4">
    <name type="scientific">Adineta ricciae</name>
    <name type="common">Rotifer</name>
    <dbReference type="NCBI Taxonomy" id="249248"/>
    <lineage>
        <taxon>Eukaryota</taxon>
        <taxon>Metazoa</taxon>
        <taxon>Spiralia</taxon>
        <taxon>Gnathifera</taxon>
        <taxon>Rotifera</taxon>
        <taxon>Eurotatoria</taxon>
        <taxon>Bdelloidea</taxon>
        <taxon>Adinetida</taxon>
        <taxon>Adinetidae</taxon>
        <taxon>Adineta</taxon>
    </lineage>
</organism>
<dbReference type="PANTHER" id="PTHR35596">
    <property type="entry name" value="DUF2263 DOMAIN-CONTAINING PROTEIN"/>
    <property type="match status" value="1"/>
</dbReference>
<dbReference type="InterPro" id="IPR043472">
    <property type="entry name" value="Macro_dom-like"/>
</dbReference>
<proteinExistence type="predicted"/>
<reference evidence="3" key="1">
    <citation type="submission" date="2021-02" db="EMBL/GenBank/DDBJ databases">
        <authorList>
            <person name="Nowell W R."/>
        </authorList>
    </citation>
    <scope>NUCLEOTIDE SEQUENCE</scope>
</reference>
<gene>
    <name evidence="3" type="ORF">XAT740_LOCUS3879</name>
</gene>